<feature type="domain" description="Tyrosine specific protein phosphatases" evidence="3">
    <location>
        <begin position="415"/>
        <end position="485"/>
    </location>
</feature>
<dbReference type="InterPro" id="IPR000242">
    <property type="entry name" value="PTP_cat"/>
</dbReference>
<keyword evidence="5" id="KW-1185">Reference proteome</keyword>
<dbReference type="Gene3D" id="3.90.190.10">
    <property type="entry name" value="Protein tyrosine phosphatase superfamily"/>
    <property type="match status" value="1"/>
</dbReference>
<dbReference type="AlphaFoldDB" id="A0A4E0RIA8"/>
<protein>
    <submittedName>
        <fullName evidence="4">Protein-tyrosine phosphatase</fullName>
    </submittedName>
</protein>
<feature type="compositionally biased region" description="Low complexity" evidence="1">
    <location>
        <begin position="9"/>
        <end position="22"/>
    </location>
</feature>
<dbReference type="PANTHER" id="PTHR45706">
    <property type="entry name" value="TYROSINE-PROTEIN PHOSPHATASE"/>
    <property type="match status" value="1"/>
</dbReference>
<dbReference type="InterPro" id="IPR016130">
    <property type="entry name" value="Tyr_Pase_AS"/>
</dbReference>
<dbReference type="InterPro" id="IPR000387">
    <property type="entry name" value="Tyr_Pase_dom"/>
</dbReference>
<dbReference type="SMART" id="SM00194">
    <property type="entry name" value="PTPc"/>
    <property type="match status" value="1"/>
</dbReference>
<evidence type="ECO:0000259" key="2">
    <source>
        <dbReference type="PROSITE" id="PS50055"/>
    </source>
</evidence>
<dbReference type="SUPFAM" id="SSF52799">
    <property type="entry name" value="(Phosphotyrosine protein) phosphatases II"/>
    <property type="match status" value="1"/>
</dbReference>
<proteinExistence type="predicted"/>
<comment type="caution">
    <text evidence="4">The sequence shown here is derived from an EMBL/GenBank/DDBJ whole genome shotgun (WGS) entry which is preliminary data.</text>
</comment>
<reference evidence="4" key="1">
    <citation type="submission" date="2019-03" db="EMBL/GenBank/DDBJ databases">
        <title>Improved annotation for the trematode Fasciola hepatica.</title>
        <authorList>
            <person name="Choi Y.-J."/>
            <person name="Martin J."/>
            <person name="Mitreva M."/>
        </authorList>
    </citation>
    <scope>NUCLEOTIDE SEQUENCE [LARGE SCALE GENOMIC DNA]</scope>
</reference>
<feature type="region of interest" description="Disordered" evidence="1">
    <location>
        <begin position="1"/>
        <end position="62"/>
    </location>
</feature>
<dbReference type="SMART" id="SM00404">
    <property type="entry name" value="PTPc_motif"/>
    <property type="match status" value="1"/>
</dbReference>
<dbReference type="PROSITE" id="PS50055">
    <property type="entry name" value="TYR_PHOSPHATASE_PTP"/>
    <property type="match status" value="1"/>
</dbReference>
<dbReference type="Proteomes" id="UP000230066">
    <property type="component" value="Unassembled WGS sequence"/>
</dbReference>
<dbReference type="InterPro" id="IPR029021">
    <property type="entry name" value="Prot-tyrosine_phosphatase-like"/>
</dbReference>
<dbReference type="Pfam" id="PF00102">
    <property type="entry name" value="Y_phosphatase"/>
    <property type="match status" value="1"/>
</dbReference>
<evidence type="ECO:0000313" key="5">
    <source>
        <dbReference type="Proteomes" id="UP000230066"/>
    </source>
</evidence>
<evidence type="ECO:0000256" key="1">
    <source>
        <dbReference type="SAM" id="MobiDB-lite"/>
    </source>
</evidence>
<dbReference type="PANTHER" id="PTHR45706:SF4">
    <property type="entry name" value="TYROSINE-PROTEIN PHOSPHATASE"/>
    <property type="match status" value="1"/>
</dbReference>
<dbReference type="PRINTS" id="PR00700">
    <property type="entry name" value="PRTYPHPHTASE"/>
</dbReference>
<evidence type="ECO:0000313" key="4">
    <source>
        <dbReference type="EMBL" id="THD28549.1"/>
    </source>
</evidence>
<name>A0A4E0RIA8_FASHE</name>
<evidence type="ECO:0000259" key="3">
    <source>
        <dbReference type="PROSITE" id="PS50056"/>
    </source>
</evidence>
<accession>A0A4E0RIA8</accession>
<sequence>MREPPVTASLTSKTGTPSPSSGFVKDPFHPGAPGGEPSGVPLSSSGVENTTGSTGTGVPLSDPIGLVRIRIRPDSHGHFGFNVRGGADHATPVIVVSLIRAASEDRSGVLELLVRPSDYVLDEWNNDGPVVDSGDAPPLPPRASHLAALRATSTPNDLISSLNGTIRRLVSTTNAYHIADHGTTTTGGRVPIVVTDPLLQSMLELEAGLADGSLLTQFEQLPRKKPGYTTDASRLNENVLKNRYRDISPYDQTRVILKQGSGDYINANYVSMDFPKAGFALRYIAAQGPLPSTYGDFWQMCWEQHVNVVVMLTAISERGRVKCHQYWPNMGQTLSFNASRTSPIPFKSNTQRPVVELQLETVREEIDSDFAYREFLITPVAQSRRASTPTDTGNRRVVQLQYISWPDHGVPGNTDDLITFVDRVREARGSCSRVPIVVHCSAGIGRTGVLITIETALNLMERDQPVRPIELVQLMRAQRALLIQTTVSLCPVQLVLFEQACLA</sequence>
<dbReference type="GO" id="GO:0004725">
    <property type="term" value="F:protein tyrosine phosphatase activity"/>
    <property type="evidence" value="ECO:0007669"/>
    <property type="project" value="InterPro"/>
</dbReference>
<feature type="domain" description="Tyrosine-protein phosphatase" evidence="2">
    <location>
        <begin position="214"/>
        <end position="499"/>
    </location>
</feature>
<feature type="compositionally biased region" description="Polar residues" evidence="1">
    <location>
        <begin position="41"/>
        <end position="53"/>
    </location>
</feature>
<dbReference type="InterPro" id="IPR003595">
    <property type="entry name" value="Tyr_Pase_cat"/>
</dbReference>
<dbReference type="EMBL" id="JXXN02000123">
    <property type="protein sequence ID" value="THD28549.1"/>
    <property type="molecule type" value="Genomic_DNA"/>
</dbReference>
<gene>
    <name evidence="4" type="ORF">D915_000596</name>
</gene>
<dbReference type="PROSITE" id="PS00383">
    <property type="entry name" value="TYR_PHOSPHATASE_1"/>
    <property type="match status" value="1"/>
</dbReference>
<dbReference type="PROSITE" id="PS50056">
    <property type="entry name" value="TYR_PHOSPHATASE_2"/>
    <property type="match status" value="1"/>
</dbReference>
<organism evidence="4 5">
    <name type="scientific">Fasciola hepatica</name>
    <name type="common">Liver fluke</name>
    <dbReference type="NCBI Taxonomy" id="6192"/>
    <lineage>
        <taxon>Eukaryota</taxon>
        <taxon>Metazoa</taxon>
        <taxon>Spiralia</taxon>
        <taxon>Lophotrochozoa</taxon>
        <taxon>Platyhelminthes</taxon>
        <taxon>Trematoda</taxon>
        <taxon>Digenea</taxon>
        <taxon>Plagiorchiida</taxon>
        <taxon>Echinostomata</taxon>
        <taxon>Echinostomatoidea</taxon>
        <taxon>Fasciolidae</taxon>
        <taxon>Fasciola</taxon>
    </lineage>
</organism>